<feature type="non-terminal residue" evidence="1">
    <location>
        <position position="65"/>
    </location>
</feature>
<evidence type="ECO:0000313" key="3">
    <source>
        <dbReference type="Proteomes" id="UP000571582"/>
    </source>
</evidence>
<comment type="caution">
    <text evidence="1">The sequence shown here is derived from an EMBL/GenBank/DDBJ whole genome shotgun (WGS) entry which is preliminary data.</text>
</comment>
<dbReference type="Proteomes" id="UP000571582">
    <property type="component" value="Unassembled WGS sequence"/>
</dbReference>
<dbReference type="Gene3D" id="3.40.50.1000">
    <property type="entry name" value="HAD superfamily/HAD-like"/>
    <property type="match status" value="1"/>
</dbReference>
<dbReference type="InterPro" id="IPR023214">
    <property type="entry name" value="HAD_sf"/>
</dbReference>
<sequence>GFLTCVLSNSWLDDGPGRSLGAALRSRLRSRFRLLLESCRIGREKPDPGAFGLALEALGARPQEV</sequence>
<dbReference type="InterPro" id="IPR036412">
    <property type="entry name" value="HAD-like_sf"/>
</dbReference>
<keyword evidence="1" id="KW-0378">Hydrolase</keyword>
<reference evidence="1 3" key="1">
    <citation type="submission" date="2019-09" db="EMBL/GenBank/DDBJ databases">
        <title>Bird 10,000 Genomes (B10K) Project - Family phase.</title>
        <authorList>
            <person name="Zhang G."/>
        </authorList>
    </citation>
    <scope>NUCLEOTIDE SEQUENCE [LARGE SCALE GENOMIC DNA]</scope>
    <source>
        <strain evidence="1">B10K-DU-001-15</strain>
        <tissue evidence="1">Muscle</tissue>
    </source>
</reference>
<dbReference type="GO" id="GO:0016787">
    <property type="term" value="F:hydrolase activity"/>
    <property type="evidence" value="ECO:0007669"/>
    <property type="project" value="UniProtKB-KW"/>
</dbReference>
<accession>A0A7L2C337</accession>
<dbReference type="EMBL" id="VWYE01022068">
    <property type="protein sequence ID" value="NXQ33529.1"/>
    <property type="molecule type" value="Genomic_DNA"/>
</dbReference>
<organism evidence="1 3">
    <name type="scientific">Alaudala cheleensis</name>
    <name type="common">Asian short-toed lark</name>
    <dbReference type="NCBI Taxonomy" id="670337"/>
    <lineage>
        <taxon>Eukaryota</taxon>
        <taxon>Metazoa</taxon>
        <taxon>Chordata</taxon>
        <taxon>Craniata</taxon>
        <taxon>Vertebrata</taxon>
        <taxon>Euteleostomi</taxon>
        <taxon>Archelosauria</taxon>
        <taxon>Archosauria</taxon>
        <taxon>Dinosauria</taxon>
        <taxon>Saurischia</taxon>
        <taxon>Theropoda</taxon>
        <taxon>Coelurosauria</taxon>
        <taxon>Aves</taxon>
        <taxon>Neognathae</taxon>
        <taxon>Neoaves</taxon>
        <taxon>Telluraves</taxon>
        <taxon>Australaves</taxon>
        <taxon>Passeriformes</taxon>
        <taxon>Sylvioidea</taxon>
        <taxon>Alaudidae</taxon>
        <taxon>Alaudala</taxon>
    </lineage>
</organism>
<evidence type="ECO:0000313" key="2">
    <source>
        <dbReference type="EMBL" id="NXQ33529.1"/>
    </source>
</evidence>
<feature type="non-terminal residue" evidence="1">
    <location>
        <position position="1"/>
    </location>
</feature>
<gene>
    <name evidence="1" type="primary">Ephx2_0</name>
    <name evidence="2" type="synonym">Ephx2_1</name>
    <name evidence="1" type="ORF">ALACHE_R01428</name>
    <name evidence="2" type="ORF">ALACHE_R08941</name>
</gene>
<name>A0A7L2C337_9PASS</name>
<dbReference type="AlphaFoldDB" id="A0A7L2C337"/>
<proteinExistence type="predicted"/>
<protein>
    <submittedName>
        <fullName evidence="1">HYES hydrolase</fullName>
    </submittedName>
</protein>
<keyword evidence="3" id="KW-1185">Reference proteome</keyword>
<dbReference type="EMBL" id="VWYE01018305">
    <property type="protein sequence ID" value="NXQ31632.1"/>
    <property type="molecule type" value="Genomic_DNA"/>
</dbReference>
<dbReference type="SUPFAM" id="SSF56784">
    <property type="entry name" value="HAD-like"/>
    <property type="match status" value="1"/>
</dbReference>
<evidence type="ECO:0000313" key="1">
    <source>
        <dbReference type="EMBL" id="NXQ31632.1"/>
    </source>
</evidence>